<proteinExistence type="predicted"/>
<dbReference type="InterPro" id="IPR013830">
    <property type="entry name" value="SGNH_hydro"/>
</dbReference>
<evidence type="ECO:0000313" key="2">
    <source>
        <dbReference type="Proteomes" id="UP000275368"/>
    </source>
</evidence>
<accession>A0A3G9IUN4</accession>
<dbReference type="KEGG" id="pbk:Back11_34710"/>
<dbReference type="AlphaFoldDB" id="A0A3G9IUN4"/>
<dbReference type="RefSeq" id="WP_125659713.1">
    <property type="nucleotide sequence ID" value="NZ_AP019308.1"/>
</dbReference>
<dbReference type="EMBL" id="AP019308">
    <property type="protein sequence ID" value="BBH22126.1"/>
    <property type="molecule type" value="Genomic_DNA"/>
</dbReference>
<evidence type="ECO:0000313" key="1">
    <source>
        <dbReference type="EMBL" id="BBH22126.1"/>
    </source>
</evidence>
<dbReference type="GO" id="GO:0004622">
    <property type="term" value="F:phosphatidylcholine lysophospholipase activity"/>
    <property type="evidence" value="ECO:0007669"/>
    <property type="project" value="TreeGrafter"/>
</dbReference>
<dbReference type="InterPro" id="IPR036514">
    <property type="entry name" value="SGNH_hydro_sf"/>
</dbReference>
<dbReference type="Proteomes" id="UP000275368">
    <property type="component" value="Chromosome"/>
</dbReference>
<dbReference type="Gene3D" id="3.40.50.1110">
    <property type="entry name" value="SGNH hydrolase"/>
    <property type="match status" value="1"/>
</dbReference>
<name>A0A3G9IUN4_9BACL</name>
<keyword evidence="2" id="KW-1185">Reference proteome</keyword>
<dbReference type="PANTHER" id="PTHR30383:SF5">
    <property type="entry name" value="SGNH HYDROLASE-TYPE ESTERASE DOMAIN-CONTAINING PROTEIN"/>
    <property type="match status" value="1"/>
</dbReference>
<protein>
    <submittedName>
        <fullName evidence="1">Uncharacterized protein</fullName>
    </submittedName>
</protein>
<dbReference type="Pfam" id="PF13472">
    <property type="entry name" value="Lipase_GDSL_2"/>
    <property type="match status" value="1"/>
</dbReference>
<organism evidence="1 2">
    <name type="scientific">Paenibacillus baekrokdamisoli</name>
    <dbReference type="NCBI Taxonomy" id="1712516"/>
    <lineage>
        <taxon>Bacteria</taxon>
        <taxon>Bacillati</taxon>
        <taxon>Bacillota</taxon>
        <taxon>Bacilli</taxon>
        <taxon>Bacillales</taxon>
        <taxon>Paenibacillaceae</taxon>
        <taxon>Paenibacillus</taxon>
    </lineage>
</organism>
<dbReference type="PANTHER" id="PTHR30383">
    <property type="entry name" value="THIOESTERASE 1/PROTEASE 1/LYSOPHOSPHOLIPASE L1"/>
    <property type="match status" value="1"/>
</dbReference>
<reference evidence="1 2" key="1">
    <citation type="submission" date="2018-11" db="EMBL/GenBank/DDBJ databases">
        <title>Complete genome sequence of Paenibacillus baekrokdamisoli strain KCTC 33723.</title>
        <authorList>
            <person name="Kang S.W."/>
            <person name="Lee K.C."/>
            <person name="Kim K.K."/>
            <person name="Kim J.S."/>
            <person name="Kim D.S."/>
            <person name="Ko S.H."/>
            <person name="Yang S.H."/>
            <person name="Lee J.S."/>
        </authorList>
    </citation>
    <scope>NUCLEOTIDE SEQUENCE [LARGE SCALE GENOMIC DNA]</scope>
    <source>
        <strain evidence="1 2">KCTC 33723</strain>
    </source>
</reference>
<dbReference type="SUPFAM" id="SSF52266">
    <property type="entry name" value="SGNH hydrolase"/>
    <property type="match status" value="1"/>
</dbReference>
<dbReference type="OrthoDB" id="388542at2"/>
<sequence length="236" mass="26905">MSKHEFPRLHQRLKDKSENPGSRTVLYVAIGDSVTQGCLAPDELEHEQVYHELLRRRVEKHYPAANFNVINSGVGGDTAEQSRTRWERDVLLYKPDLVTVCFGLNDCHKGEAGLEEYITAIGDLISRIRTETEAEVLLLTTIMMLKTDNPKVPEMYKSLVPDFIRVYEEGTLLKYNNALRNYAADNAVPLLDVYAIWEQMDQAGIDIHTRLSNGINHPDIAFHQQLSKELEAKLLE</sequence>
<gene>
    <name evidence="1" type="ORF">Back11_34710</name>
</gene>
<dbReference type="InterPro" id="IPR051532">
    <property type="entry name" value="Ester_Hydrolysis_Enzymes"/>
</dbReference>